<name>A0A9P5ZMB3_PLEER</name>
<proteinExistence type="predicted"/>
<dbReference type="EMBL" id="MU154651">
    <property type="protein sequence ID" value="KAF9490022.1"/>
    <property type="molecule type" value="Genomic_DNA"/>
</dbReference>
<dbReference type="AlphaFoldDB" id="A0A9P5ZMB3"/>
<organism evidence="1 2">
    <name type="scientific">Pleurotus eryngii</name>
    <name type="common">Boletus of the steppes</name>
    <dbReference type="NCBI Taxonomy" id="5323"/>
    <lineage>
        <taxon>Eukaryota</taxon>
        <taxon>Fungi</taxon>
        <taxon>Dikarya</taxon>
        <taxon>Basidiomycota</taxon>
        <taxon>Agaricomycotina</taxon>
        <taxon>Agaricomycetes</taxon>
        <taxon>Agaricomycetidae</taxon>
        <taxon>Agaricales</taxon>
        <taxon>Pleurotineae</taxon>
        <taxon>Pleurotaceae</taxon>
        <taxon>Pleurotus</taxon>
    </lineage>
</organism>
<sequence>MHEIIYKPHIRSGRPPLFLIQYHEHLCIAFMMSFACTAPMSVAGSTSSCSSPSPSFGSFSSGKTVAWWKESSSSPSPSSMSSAGYDRAASKTVVAQVPSARYGGLQRSMAIGRKRGAEIARRWSDSRGVVYV</sequence>
<protein>
    <submittedName>
        <fullName evidence="1">Uncharacterized protein</fullName>
    </submittedName>
</protein>
<reference evidence="1" key="1">
    <citation type="submission" date="2020-11" db="EMBL/GenBank/DDBJ databases">
        <authorList>
            <consortium name="DOE Joint Genome Institute"/>
            <person name="Ahrendt S."/>
            <person name="Riley R."/>
            <person name="Andreopoulos W."/>
            <person name="Labutti K."/>
            <person name="Pangilinan J."/>
            <person name="Ruiz-Duenas F.J."/>
            <person name="Barrasa J.M."/>
            <person name="Sanchez-Garcia M."/>
            <person name="Camarero S."/>
            <person name="Miyauchi S."/>
            <person name="Serrano A."/>
            <person name="Linde D."/>
            <person name="Babiker R."/>
            <person name="Drula E."/>
            <person name="Ayuso-Fernandez I."/>
            <person name="Pacheco R."/>
            <person name="Padilla G."/>
            <person name="Ferreira P."/>
            <person name="Barriuso J."/>
            <person name="Kellner H."/>
            <person name="Castanera R."/>
            <person name="Alfaro M."/>
            <person name="Ramirez L."/>
            <person name="Pisabarro A.G."/>
            <person name="Kuo A."/>
            <person name="Tritt A."/>
            <person name="Lipzen A."/>
            <person name="He G."/>
            <person name="Yan M."/>
            <person name="Ng V."/>
            <person name="Cullen D."/>
            <person name="Martin F."/>
            <person name="Rosso M.-N."/>
            <person name="Henrissat B."/>
            <person name="Hibbett D."/>
            <person name="Martinez A.T."/>
            <person name="Grigoriev I.V."/>
        </authorList>
    </citation>
    <scope>NUCLEOTIDE SEQUENCE</scope>
    <source>
        <strain evidence="1">ATCC 90797</strain>
    </source>
</reference>
<keyword evidence="2" id="KW-1185">Reference proteome</keyword>
<dbReference type="OrthoDB" id="3095147at2759"/>
<comment type="caution">
    <text evidence="1">The sequence shown here is derived from an EMBL/GenBank/DDBJ whole genome shotgun (WGS) entry which is preliminary data.</text>
</comment>
<accession>A0A9P5ZMB3</accession>
<dbReference type="Proteomes" id="UP000807025">
    <property type="component" value="Unassembled WGS sequence"/>
</dbReference>
<gene>
    <name evidence="1" type="ORF">BDN71DRAFT_1511593</name>
</gene>
<evidence type="ECO:0000313" key="1">
    <source>
        <dbReference type="EMBL" id="KAF9490022.1"/>
    </source>
</evidence>
<evidence type="ECO:0000313" key="2">
    <source>
        <dbReference type="Proteomes" id="UP000807025"/>
    </source>
</evidence>